<dbReference type="Pfam" id="PF17876">
    <property type="entry name" value="CSD2"/>
    <property type="match status" value="1"/>
</dbReference>
<dbReference type="InterPro" id="IPR012340">
    <property type="entry name" value="NA-bd_OB-fold"/>
</dbReference>
<dbReference type="SMART" id="SM00357">
    <property type="entry name" value="CSP"/>
    <property type="match status" value="2"/>
</dbReference>
<dbReference type="InterPro" id="IPR013223">
    <property type="entry name" value="RNase_B_OB_dom"/>
</dbReference>
<evidence type="ECO:0000256" key="6">
    <source>
        <dbReference type="ARBA" id="ARBA00022839"/>
    </source>
</evidence>
<dbReference type="PROSITE" id="PS50126">
    <property type="entry name" value="S1"/>
    <property type="match status" value="1"/>
</dbReference>
<dbReference type="GO" id="GO:0005829">
    <property type="term" value="C:cytosol"/>
    <property type="evidence" value="ECO:0007669"/>
    <property type="project" value="TreeGrafter"/>
</dbReference>
<dbReference type="PANTHER" id="PTHR23355">
    <property type="entry name" value="RIBONUCLEASE"/>
    <property type="match status" value="1"/>
</dbReference>
<keyword evidence="7 8" id="KW-0694">RNA-binding</keyword>
<dbReference type="InterPro" id="IPR003029">
    <property type="entry name" value="S1_domain"/>
</dbReference>
<dbReference type="Proteomes" id="UP000027980">
    <property type="component" value="Chromosome"/>
</dbReference>
<dbReference type="Pfam" id="PF08206">
    <property type="entry name" value="OB_RNB"/>
    <property type="match status" value="1"/>
</dbReference>
<dbReference type="SUPFAM" id="SSF50249">
    <property type="entry name" value="Nucleic acid-binding proteins"/>
    <property type="match status" value="4"/>
</dbReference>
<dbReference type="PANTHER" id="PTHR23355:SF9">
    <property type="entry name" value="DIS3-LIKE EXONUCLEASE 2"/>
    <property type="match status" value="1"/>
</dbReference>
<comment type="function">
    <text evidence="8">3'-5' exoribonuclease that releases 5'-nucleoside monophosphates and is involved in maturation of structured RNAs.</text>
</comment>
<organism evidence="11 12">
    <name type="scientific">Terribacillus saccharophilus</name>
    <dbReference type="NCBI Taxonomy" id="361277"/>
    <lineage>
        <taxon>Bacteria</taxon>
        <taxon>Bacillati</taxon>
        <taxon>Bacillota</taxon>
        <taxon>Bacilli</taxon>
        <taxon>Bacillales</taxon>
        <taxon>Bacillaceae</taxon>
        <taxon>Terribacillus</taxon>
    </lineage>
</organism>
<dbReference type="NCBIfam" id="TIGR02063">
    <property type="entry name" value="RNase_R"/>
    <property type="match status" value="1"/>
</dbReference>
<dbReference type="InterPro" id="IPR040476">
    <property type="entry name" value="CSD2"/>
</dbReference>
<dbReference type="InterPro" id="IPR004476">
    <property type="entry name" value="RNase_II/RNase_R"/>
</dbReference>
<evidence type="ECO:0000313" key="11">
    <source>
        <dbReference type="EMBL" id="AIF68150.1"/>
    </source>
</evidence>
<dbReference type="SMART" id="SM00316">
    <property type="entry name" value="S1"/>
    <property type="match status" value="1"/>
</dbReference>
<dbReference type="InterPro" id="IPR022966">
    <property type="entry name" value="RNase_II/R_CS"/>
</dbReference>
<dbReference type="EC" id="3.1.13.1" evidence="8"/>
<keyword evidence="5 8" id="KW-0378">Hydrolase</keyword>
<dbReference type="EMBL" id="CP008876">
    <property type="protein sequence ID" value="AIF68150.1"/>
    <property type="molecule type" value="Genomic_DNA"/>
</dbReference>
<comment type="similarity">
    <text evidence="8">Belongs to the RNR ribonuclease family. RNase R subfamily.</text>
</comment>
<dbReference type="PROSITE" id="PS01175">
    <property type="entry name" value="RIBONUCLEASE_II"/>
    <property type="match status" value="1"/>
</dbReference>
<dbReference type="Pfam" id="PF00773">
    <property type="entry name" value="RNB"/>
    <property type="match status" value="1"/>
</dbReference>
<name>A0A075LN58_9BACI</name>
<evidence type="ECO:0000256" key="8">
    <source>
        <dbReference type="HAMAP-Rule" id="MF_01895"/>
    </source>
</evidence>
<dbReference type="GO" id="GO:0006402">
    <property type="term" value="P:mRNA catabolic process"/>
    <property type="evidence" value="ECO:0007669"/>
    <property type="project" value="TreeGrafter"/>
</dbReference>
<feature type="compositionally biased region" description="Basic residues" evidence="9">
    <location>
        <begin position="739"/>
        <end position="763"/>
    </location>
</feature>
<keyword evidence="3 8" id="KW-0963">Cytoplasm</keyword>
<dbReference type="InterPro" id="IPR001900">
    <property type="entry name" value="RNase_II/R"/>
</dbReference>
<dbReference type="KEGG" id="tap:GZ22_16935"/>
<dbReference type="HAMAP" id="MF_01895">
    <property type="entry name" value="RNase_R"/>
    <property type="match status" value="1"/>
</dbReference>
<evidence type="ECO:0000256" key="5">
    <source>
        <dbReference type="ARBA" id="ARBA00022801"/>
    </source>
</evidence>
<dbReference type="GO" id="GO:0003723">
    <property type="term" value="F:RNA binding"/>
    <property type="evidence" value="ECO:0007669"/>
    <property type="project" value="UniProtKB-UniRule"/>
</dbReference>
<feature type="region of interest" description="Disordered" evidence="9">
    <location>
        <begin position="713"/>
        <end position="763"/>
    </location>
</feature>
<comment type="catalytic activity">
    <reaction evidence="1 8">
        <text>Exonucleolytic cleavage in the 3'- to 5'-direction to yield nucleoside 5'-phosphates.</text>
        <dbReference type="EC" id="3.1.13.1"/>
    </reaction>
</comment>
<evidence type="ECO:0000256" key="9">
    <source>
        <dbReference type="SAM" id="MobiDB-lite"/>
    </source>
</evidence>
<dbReference type="InterPro" id="IPR050180">
    <property type="entry name" value="RNR_Ribonuclease"/>
</dbReference>
<keyword evidence="6 8" id="KW-0269">Exonuclease</keyword>
<evidence type="ECO:0000256" key="3">
    <source>
        <dbReference type="ARBA" id="ARBA00022490"/>
    </source>
</evidence>
<dbReference type="HOGENOM" id="CLU_002333_4_1_9"/>
<evidence type="ECO:0000256" key="4">
    <source>
        <dbReference type="ARBA" id="ARBA00022722"/>
    </source>
</evidence>
<protein>
    <recommendedName>
        <fullName evidence="8">Ribonuclease R</fullName>
        <shortName evidence="8">RNase R</shortName>
        <ecNumber evidence="8">3.1.13.1</ecNumber>
    </recommendedName>
</protein>
<dbReference type="NCBIfam" id="TIGR00358">
    <property type="entry name" value="3_prime_RNase"/>
    <property type="match status" value="1"/>
</dbReference>
<evidence type="ECO:0000313" key="12">
    <source>
        <dbReference type="Proteomes" id="UP000027980"/>
    </source>
</evidence>
<dbReference type="Pfam" id="PF00575">
    <property type="entry name" value="S1"/>
    <property type="match status" value="1"/>
</dbReference>
<dbReference type="Gene3D" id="2.40.50.140">
    <property type="entry name" value="Nucleic acid-binding proteins"/>
    <property type="match status" value="3"/>
</dbReference>
<dbReference type="CDD" id="cd04471">
    <property type="entry name" value="S1_RNase_R"/>
    <property type="match status" value="1"/>
</dbReference>
<accession>A0A075LN58</accession>
<gene>
    <name evidence="8" type="primary">rnr</name>
    <name evidence="11" type="ORF">GZ22_16935</name>
</gene>
<proteinExistence type="inferred from homology"/>
<feature type="compositionally biased region" description="Basic and acidic residues" evidence="9">
    <location>
        <begin position="715"/>
        <end position="738"/>
    </location>
</feature>
<reference evidence="11 12" key="1">
    <citation type="submission" date="2014-07" db="EMBL/GenBank/DDBJ databases">
        <title>Complete genome sequence of a moderately halophilic bacterium Terribacillus aidingensis MP602, isolated from Cryptomeria fortunei in Tianmu mountain in China.</title>
        <authorList>
            <person name="Wang Y."/>
            <person name="Lu P."/>
            <person name="Zhang L."/>
        </authorList>
    </citation>
    <scope>NUCLEOTIDE SEQUENCE [LARGE SCALE GENOMIC DNA]</scope>
    <source>
        <strain evidence="11 12">MP602</strain>
    </source>
</reference>
<feature type="domain" description="S1 motif" evidence="10">
    <location>
        <begin position="628"/>
        <end position="708"/>
    </location>
</feature>
<keyword evidence="4 8" id="KW-0540">Nuclease</keyword>
<sequence>MMEEIKQKILAYFKENAAKPLTVEEIEEQLTLDEASEFTVLVKGLNELETEGQLVRTRSNRFGLPEKLNLVRGKIQMHAKGFAFLIPDEEGVADVYIHYSDLQSAMNNDIVLVRIENQAEGGQRREGQVVRILERAIAEVVGTYEDNGRFGFLIADDKRIPNDIFIPRGASGGATDGHKVIARITKYPEGRMSAEGEVIRILGHKNDPGIDILSIIYKHGISTEFPPEVLEQAANTPDTIDPAEIENRRDIRDMMTVTIDGADAKDLDDAVSVSRLENGNYRLVVSIADVSYYVEEGSPIDEEALERATSVYLVDRVIPMIPHRLSNGICSLNPQVDRLTLTCDMQITPQGEVVEHEIYQSVIKTNERMTYGDVNRILLEDDQELKDRYSDLVPMFQQMEDLAAALRKKRMDRGAIDFDFPEARVAVDEEGKAIDVILRERSVAEKLIEEFMLAANETVAEHFHWMDVPAIHRIHTDPDPDKLQNFFEFITSLGYTVRGSSSDIHPQTLQKIVERVRGTQEEMIINRLMLRSMQQAKYDPQGLGHFGLATKFYTHFTSPIRRYPDLIVHRLIRTYIVNNQLDKKTQDHWKERMPEIARQSSERERAAVDAERETDDLKKAEFMQDKVGEEFDGVISSVTGFGLFVELPNTIEGLVHVSYLTDDFYHFDDKRYAMIGERTGNQFRIGDEITIRVVKVNIEERIIDFEVVGMKPRKPRENRDRPTIIKAEKKNKPGDHRPPKNKGKKKPPARGKKSKKRNTRKRP</sequence>
<dbReference type="FunFam" id="2.40.50.140:FF:000273">
    <property type="entry name" value="Ribonuclease R"/>
    <property type="match status" value="1"/>
</dbReference>
<dbReference type="InterPro" id="IPR011129">
    <property type="entry name" value="CSD"/>
</dbReference>
<evidence type="ECO:0000256" key="2">
    <source>
        <dbReference type="ARBA" id="ARBA00004496"/>
    </source>
</evidence>
<evidence type="ECO:0000259" key="10">
    <source>
        <dbReference type="PROSITE" id="PS50126"/>
    </source>
</evidence>
<dbReference type="GO" id="GO:0008859">
    <property type="term" value="F:exoribonuclease II activity"/>
    <property type="evidence" value="ECO:0007669"/>
    <property type="project" value="UniProtKB-UniRule"/>
</dbReference>
<dbReference type="SMART" id="SM00955">
    <property type="entry name" value="RNB"/>
    <property type="match status" value="1"/>
</dbReference>
<comment type="subcellular location">
    <subcellularLocation>
        <location evidence="2 8">Cytoplasm</location>
    </subcellularLocation>
</comment>
<evidence type="ECO:0000256" key="7">
    <source>
        <dbReference type="ARBA" id="ARBA00022884"/>
    </source>
</evidence>
<evidence type="ECO:0000256" key="1">
    <source>
        <dbReference type="ARBA" id="ARBA00001849"/>
    </source>
</evidence>
<dbReference type="AlphaFoldDB" id="A0A075LN58"/>
<dbReference type="InterPro" id="IPR011805">
    <property type="entry name" value="RNase_R"/>
</dbReference>